<evidence type="ECO:0000256" key="5">
    <source>
        <dbReference type="RuleBase" id="RU361279"/>
    </source>
</evidence>
<dbReference type="Gene3D" id="3.40.50.10420">
    <property type="entry name" value="NagB/RpiA/CoA transferase-like"/>
    <property type="match status" value="1"/>
</dbReference>
<feature type="binding site" evidence="4">
    <location>
        <position position="67"/>
    </location>
    <ligand>
        <name>substrate</name>
    </ligand>
</feature>
<dbReference type="InterPro" id="IPR024185">
    <property type="entry name" value="FTHF_cligase-like_sf"/>
</dbReference>
<dbReference type="PANTHER" id="PTHR23407">
    <property type="entry name" value="ATPASE INHIBITOR/5-FORMYLTETRAHYDROFOLATE CYCLO-LIGASE"/>
    <property type="match status" value="1"/>
</dbReference>
<reference evidence="6" key="1">
    <citation type="submission" date="2020-12" db="EMBL/GenBank/DDBJ databases">
        <title>Bacterial taxonomy.</title>
        <authorList>
            <person name="Pan X."/>
        </authorList>
    </citation>
    <scope>NUCLEOTIDE SEQUENCE</scope>
    <source>
        <strain evidence="6">M0105</strain>
    </source>
</reference>
<accession>A0A8J7M4C5</accession>
<organism evidence="6 7">
    <name type="scientific">Thermohalobaculum xanthum</name>
    <dbReference type="NCBI Taxonomy" id="2753746"/>
    <lineage>
        <taxon>Bacteria</taxon>
        <taxon>Pseudomonadati</taxon>
        <taxon>Pseudomonadota</taxon>
        <taxon>Alphaproteobacteria</taxon>
        <taxon>Rhodobacterales</taxon>
        <taxon>Paracoccaceae</taxon>
        <taxon>Thermohalobaculum</taxon>
    </lineage>
</organism>
<dbReference type="RefSeq" id="WP_200606474.1">
    <property type="nucleotide sequence ID" value="NZ_JAEHHL010000001.1"/>
</dbReference>
<dbReference type="SUPFAM" id="SSF100950">
    <property type="entry name" value="NagB/RpiA/CoA transferase-like"/>
    <property type="match status" value="1"/>
</dbReference>
<evidence type="ECO:0000256" key="4">
    <source>
        <dbReference type="PIRSR" id="PIRSR006806-1"/>
    </source>
</evidence>
<evidence type="ECO:0000313" key="7">
    <source>
        <dbReference type="Proteomes" id="UP000655420"/>
    </source>
</evidence>
<dbReference type="PANTHER" id="PTHR23407:SF1">
    <property type="entry name" value="5-FORMYLTETRAHYDROFOLATE CYCLO-LIGASE"/>
    <property type="match status" value="1"/>
</dbReference>
<comment type="caution">
    <text evidence="6">The sequence shown here is derived from an EMBL/GenBank/DDBJ whole genome shotgun (WGS) entry which is preliminary data.</text>
</comment>
<evidence type="ECO:0000313" key="6">
    <source>
        <dbReference type="EMBL" id="MBK0398014.1"/>
    </source>
</evidence>
<feature type="binding site" evidence="4">
    <location>
        <begin position="141"/>
        <end position="149"/>
    </location>
    <ligand>
        <name>ATP</name>
        <dbReference type="ChEBI" id="CHEBI:30616"/>
    </ligand>
</feature>
<dbReference type="EMBL" id="JAEHHL010000001">
    <property type="protein sequence ID" value="MBK0398014.1"/>
    <property type="molecule type" value="Genomic_DNA"/>
</dbReference>
<dbReference type="GO" id="GO:0035999">
    <property type="term" value="P:tetrahydrofolate interconversion"/>
    <property type="evidence" value="ECO:0007669"/>
    <property type="project" value="TreeGrafter"/>
</dbReference>
<comment type="similarity">
    <text evidence="1 5">Belongs to the 5-formyltetrahydrofolate cyclo-ligase family.</text>
</comment>
<dbReference type="GO" id="GO:0009396">
    <property type="term" value="P:folic acid-containing compound biosynthetic process"/>
    <property type="evidence" value="ECO:0007669"/>
    <property type="project" value="TreeGrafter"/>
</dbReference>
<name>A0A8J7M4C5_9RHOB</name>
<evidence type="ECO:0000256" key="2">
    <source>
        <dbReference type="ARBA" id="ARBA00022741"/>
    </source>
</evidence>
<comment type="catalytic activity">
    <reaction evidence="5">
        <text>(6S)-5-formyl-5,6,7,8-tetrahydrofolate + ATP = (6R)-5,10-methenyltetrahydrofolate + ADP + phosphate</text>
        <dbReference type="Rhea" id="RHEA:10488"/>
        <dbReference type="ChEBI" id="CHEBI:30616"/>
        <dbReference type="ChEBI" id="CHEBI:43474"/>
        <dbReference type="ChEBI" id="CHEBI:57455"/>
        <dbReference type="ChEBI" id="CHEBI:57457"/>
        <dbReference type="ChEBI" id="CHEBI:456216"/>
        <dbReference type="EC" id="6.3.3.2"/>
    </reaction>
</comment>
<dbReference type="Pfam" id="PF01812">
    <property type="entry name" value="5-FTHF_cyc-lig"/>
    <property type="match status" value="1"/>
</dbReference>
<dbReference type="InterPro" id="IPR037171">
    <property type="entry name" value="NagB/RpiA_transferase-like"/>
</dbReference>
<gene>
    <name evidence="6" type="ORF">H0I76_02325</name>
</gene>
<dbReference type="PIRSF" id="PIRSF006806">
    <property type="entry name" value="FTHF_cligase"/>
    <property type="match status" value="1"/>
</dbReference>
<keyword evidence="5" id="KW-0479">Metal-binding</keyword>
<feature type="binding site" evidence="4">
    <location>
        <begin position="16"/>
        <end position="20"/>
    </location>
    <ligand>
        <name>ATP</name>
        <dbReference type="ChEBI" id="CHEBI:30616"/>
    </ligand>
</feature>
<keyword evidence="5" id="KW-0460">Magnesium</keyword>
<proteinExistence type="inferred from homology"/>
<evidence type="ECO:0000256" key="1">
    <source>
        <dbReference type="ARBA" id="ARBA00010638"/>
    </source>
</evidence>
<keyword evidence="6" id="KW-0436">Ligase</keyword>
<dbReference type="AlphaFoldDB" id="A0A8J7M4C5"/>
<keyword evidence="7" id="KW-1185">Reference proteome</keyword>
<dbReference type="GO" id="GO:0030272">
    <property type="term" value="F:5-formyltetrahydrofolate cyclo-ligase activity"/>
    <property type="evidence" value="ECO:0007669"/>
    <property type="project" value="UniProtKB-EC"/>
</dbReference>
<evidence type="ECO:0000256" key="3">
    <source>
        <dbReference type="ARBA" id="ARBA00022840"/>
    </source>
</evidence>
<dbReference type="EC" id="6.3.3.2" evidence="5"/>
<sequence>MTQALSETPADPVDAKARLRREAFAARKVAHAASAADAAAAAAARFQRDGLAAGHHIISGYRPIRTEIDPTPLMEALVARGHRLCVPVIEGAGLPLSFREWTPGCEMVEGAFGAEVPAQGEWLVPSLLIAPLVAFDRACRRLGYGGGFYDRTLAKLRPSGPTMAVGLAYSAQEMAQIPDEPTDQRLDAIVTEASVIRPEAA</sequence>
<dbReference type="Proteomes" id="UP000655420">
    <property type="component" value="Unassembled WGS sequence"/>
</dbReference>
<keyword evidence="3 4" id="KW-0067">ATP-binding</keyword>
<dbReference type="NCBIfam" id="TIGR02727">
    <property type="entry name" value="MTHFS_bact"/>
    <property type="match status" value="1"/>
</dbReference>
<protein>
    <recommendedName>
        <fullName evidence="5">5-formyltetrahydrofolate cyclo-ligase</fullName>
        <ecNumber evidence="5">6.3.3.2</ecNumber>
    </recommendedName>
</protein>
<keyword evidence="2 4" id="KW-0547">Nucleotide-binding</keyword>
<dbReference type="GO" id="GO:0046872">
    <property type="term" value="F:metal ion binding"/>
    <property type="evidence" value="ECO:0007669"/>
    <property type="project" value="UniProtKB-KW"/>
</dbReference>
<dbReference type="InterPro" id="IPR002698">
    <property type="entry name" value="FTHF_cligase"/>
</dbReference>
<comment type="cofactor">
    <cofactor evidence="5">
        <name>Mg(2+)</name>
        <dbReference type="ChEBI" id="CHEBI:18420"/>
    </cofactor>
</comment>
<dbReference type="GO" id="GO:0005524">
    <property type="term" value="F:ATP binding"/>
    <property type="evidence" value="ECO:0007669"/>
    <property type="project" value="UniProtKB-KW"/>
</dbReference>